<dbReference type="InterPro" id="IPR032147">
    <property type="entry name" value="Cic_dom"/>
</dbReference>
<comment type="caution">
    <text evidence="3">The sequence shown here is derived from an EMBL/GenBank/DDBJ whole genome shotgun (WGS) entry which is preliminary data.</text>
</comment>
<dbReference type="OrthoDB" id="10051111at2759"/>
<dbReference type="EMBL" id="VXAQ01009134">
    <property type="protein sequence ID" value="NXL69161.1"/>
    <property type="molecule type" value="Genomic_DNA"/>
</dbReference>
<dbReference type="AlphaFoldDB" id="A0A7L0UQ03"/>
<feature type="non-terminal residue" evidence="3">
    <location>
        <position position="185"/>
    </location>
</feature>
<feature type="compositionally biased region" description="Pro residues" evidence="1">
    <location>
        <begin position="32"/>
        <end position="43"/>
    </location>
</feature>
<protein>
    <submittedName>
        <fullName evidence="3">CIC protein</fullName>
    </submittedName>
</protein>
<evidence type="ECO:0000313" key="3">
    <source>
        <dbReference type="EMBL" id="NXL69161.1"/>
    </source>
</evidence>
<evidence type="ECO:0000256" key="1">
    <source>
        <dbReference type="SAM" id="MobiDB-lite"/>
    </source>
</evidence>
<name>A0A7L0UQ03_CHOAC</name>
<proteinExistence type="predicted"/>
<feature type="region of interest" description="Disordered" evidence="1">
    <location>
        <begin position="1"/>
        <end position="44"/>
    </location>
</feature>
<gene>
    <name evidence="3" type="primary">Cic</name>
    <name evidence="3" type="ORF">CHOACU_R15017</name>
</gene>
<organism evidence="3 4">
    <name type="scientific">Chordeiles acutipennis</name>
    <name type="common">Lesser nighthawk</name>
    <name type="synonym">Caprimulgus acutipennis</name>
    <dbReference type="NCBI Taxonomy" id="118183"/>
    <lineage>
        <taxon>Eukaryota</taxon>
        <taxon>Metazoa</taxon>
        <taxon>Chordata</taxon>
        <taxon>Craniata</taxon>
        <taxon>Vertebrata</taxon>
        <taxon>Euteleostomi</taxon>
        <taxon>Archelosauria</taxon>
        <taxon>Archosauria</taxon>
        <taxon>Dinosauria</taxon>
        <taxon>Saurischia</taxon>
        <taxon>Theropoda</taxon>
        <taxon>Coelurosauria</taxon>
        <taxon>Aves</taxon>
        <taxon>Neognathae</taxon>
        <taxon>Neoaves</taxon>
        <taxon>Strisores</taxon>
        <taxon>Caprimulgiformes</taxon>
        <taxon>Caprimulgidae</taxon>
        <taxon>Chordeilinae</taxon>
        <taxon>Chordeiles</taxon>
    </lineage>
</organism>
<keyword evidence="4" id="KW-1185">Reference proteome</keyword>
<evidence type="ECO:0000259" key="2">
    <source>
        <dbReference type="Pfam" id="PF16090"/>
    </source>
</evidence>
<feature type="compositionally biased region" description="Gly residues" evidence="1">
    <location>
        <begin position="20"/>
        <end position="31"/>
    </location>
</feature>
<sequence length="185" mass="20085">DGGCSSTDTASEHSADDEQGGGGVLASGGGAAPPPKDIFPPFSPESLFRRFRSQRFLAKRGGVFQPAALKELGGSEAALQFLSDRSPVSFRDCFGKNSPDFILDVTPNVGFLNVGSNVCARLDPAETLYREGTVVEISVKPPAYRVRFHCQPAAPPLWVPRSGLRLLRWPWDEDPPLNEEEDEEI</sequence>
<dbReference type="Pfam" id="PF16090">
    <property type="entry name" value="DUF4819"/>
    <property type="match status" value="1"/>
</dbReference>
<feature type="non-terminal residue" evidence="3">
    <location>
        <position position="1"/>
    </location>
</feature>
<dbReference type="Proteomes" id="UP000568556">
    <property type="component" value="Unassembled WGS sequence"/>
</dbReference>
<evidence type="ECO:0000313" key="4">
    <source>
        <dbReference type="Proteomes" id="UP000568556"/>
    </source>
</evidence>
<reference evidence="3 4" key="1">
    <citation type="submission" date="2019-09" db="EMBL/GenBank/DDBJ databases">
        <title>Bird 10,000 Genomes (B10K) Project - Family phase.</title>
        <authorList>
            <person name="Zhang G."/>
        </authorList>
    </citation>
    <scope>NUCLEOTIDE SEQUENCE [LARGE SCALE GENOMIC DNA]</scope>
    <source>
        <strain evidence="3">B10K-DU-008-62</strain>
        <tissue evidence="3">Mixed tissue sample</tissue>
    </source>
</reference>
<feature type="domain" description="Protein capicua homolog-like" evidence="2">
    <location>
        <begin position="100"/>
        <end position="174"/>
    </location>
</feature>
<accession>A0A7L0UQ03</accession>